<dbReference type="NCBIfam" id="TIGR03408">
    <property type="entry name" value="urea_trans_UrtC"/>
    <property type="match status" value="1"/>
</dbReference>
<dbReference type="EMBL" id="RBWE01000001">
    <property type="protein sequence ID" value="RKO66103.1"/>
    <property type="molecule type" value="Genomic_DNA"/>
</dbReference>
<evidence type="ECO:0000256" key="3">
    <source>
        <dbReference type="ARBA" id="ARBA00022692"/>
    </source>
</evidence>
<dbReference type="PANTHER" id="PTHR30482:SF4">
    <property type="entry name" value="SLR1201 PROTEIN"/>
    <property type="match status" value="1"/>
</dbReference>
<comment type="caution">
    <text evidence="7">The sequence shown here is derived from an EMBL/GenBank/DDBJ whole genome shotgun (WGS) entry which is preliminary data.</text>
</comment>
<dbReference type="RefSeq" id="WP_121450549.1">
    <property type="nucleotide sequence ID" value="NZ_RBWE01000001.1"/>
</dbReference>
<dbReference type="PANTHER" id="PTHR30482">
    <property type="entry name" value="HIGH-AFFINITY BRANCHED-CHAIN AMINO ACID TRANSPORT SYSTEM PERMEASE"/>
    <property type="match status" value="1"/>
</dbReference>
<dbReference type="GO" id="GO:0005886">
    <property type="term" value="C:plasma membrane"/>
    <property type="evidence" value="ECO:0007669"/>
    <property type="project" value="UniProtKB-SubCell"/>
</dbReference>
<feature type="transmembrane region" description="Helical" evidence="6">
    <location>
        <begin position="191"/>
        <end position="210"/>
    </location>
</feature>
<name>A0A494WTK2_9FIRM</name>
<accession>A0A494WTK2</accession>
<keyword evidence="5 6" id="KW-0472">Membrane</keyword>
<keyword evidence="3 6" id="KW-0812">Transmembrane</keyword>
<proteinExistence type="predicted"/>
<feature type="transmembrane region" description="Helical" evidence="6">
    <location>
        <begin position="64"/>
        <end position="83"/>
    </location>
</feature>
<evidence type="ECO:0000256" key="2">
    <source>
        <dbReference type="ARBA" id="ARBA00022475"/>
    </source>
</evidence>
<dbReference type="InterPro" id="IPR043428">
    <property type="entry name" value="LivM-like"/>
</dbReference>
<dbReference type="Proteomes" id="UP000271256">
    <property type="component" value="Unassembled WGS sequence"/>
</dbReference>
<dbReference type="CDD" id="cd06581">
    <property type="entry name" value="TM_PBP1_LivM_like"/>
    <property type="match status" value="1"/>
</dbReference>
<dbReference type="AlphaFoldDB" id="A0A494WTK2"/>
<feature type="transmembrane region" description="Helical" evidence="6">
    <location>
        <begin position="112"/>
        <end position="135"/>
    </location>
</feature>
<comment type="subcellular location">
    <subcellularLocation>
        <location evidence="1">Cell membrane</location>
        <topology evidence="1">Multi-pass membrane protein</topology>
    </subcellularLocation>
</comment>
<protein>
    <submittedName>
        <fullName evidence="7">Urea ABC transporter permease subunit UrtC</fullName>
    </submittedName>
</protein>
<sequence length="366" mass="40136">MITGIKKVQLDREWIFFGLIGAVLLLAPTLLSEFRLNLLAKFLTYAIIAIGIDLLWGYGGMLSLGQGVFFGLGAYSMAMYLKLEAAGGELPDFMVWSGLTELPFFWKPFHNFWFALGAAVIIPAMVAALTGFVIFRSRIRGVYFSILTQALALIVTILLIGQQPYTGGTNGITNFSTVFGFSLADSSTQTVLYFITVICLGCIYLFCRWLTNSRFGKIMIAIRDAENRIRFCGYNPVMFKAFIFAFSACLAGLAGALFVPQVGIISPAMIGVVPSIEMVIWVAVGGRGTLYGAVLGALLVNGAKSYLSESFPDAWLYLLGLLFIAVVLLIPDGMVGLFRRLRKNQKTTWYSPSGVVIQMRSHAEFS</sequence>
<evidence type="ECO:0000256" key="4">
    <source>
        <dbReference type="ARBA" id="ARBA00022989"/>
    </source>
</evidence>
<evidence type="ECO:0000256" key="5">
    <source>
        <dbReference type="ARBA" id="ARBA00023136"/>
    </source>
</evidence>
<dbReference type="InterPro" id="IPR017778">
    <property type="entry name" value="ABC_transptr_urea_perm_UrtC"/>
</dbReference>
<feature type="transmembrane region" description="Helical" evidence="6">
    <location>
        <begin position="14"/>
        <end position="31"/>
    </location>
</feature>
<feature type="transmembrane region" description="Helical" evidence="6">
    <location>
        <begin position="314"/>
        <end position="338"/>
    </location>
</feature>
<keyword evidence="8" id="KW-1185">Reference proteome</keyword>
<evidence type="ECO:0000313" key="8">
    <source>
        <dbReference type="Proteomes" id="UP000271256"/>
    </source>
</evidence>
<keyword evidence="2" id="KW-1003">Cell membrane</keyword>
<organism evidence="7 8">
    <name type="scientific">Desulfofundulus salinus</name>
    <dbReference type="NCBI Taxonomy" id="2419843"/>
    <lineage>
        <taxon>Bacteria</taxon>
        <taxon>Bacillati</taxon>
        <taxon>Bacillota</taxon>
        <taxon>Clostridia</taxon>
        <taxon>Eubacteriales</taxon>
        <taxon>Peptococcaceae</taxon>
        <taxon>Desulfofundulus</taxon>
    </lineage>
</organism>
<evidence type="ECO:0000256" key="1">
    <source>
        <dbReference type="ARBA" id="ARBA00004651"/>
    </source>
</evidence>
<dbReference type="InterPro" id="IPR001851">
    <property type="entry name" value="ABC_transp_permease"/>
</dbReference>
<reference evidence="7 8" key="1">
    <citation type="submission" date="2018-10" db="EMBL/GenBank/DDBJ databases">
        <authorList>
            <person name="Grouzdev D.S."/>
            <person name="Krutkina M.S."/>
            <person name="Tourova T.P."/>
            <person name="Nazina T.N."/>
        </authorList>
    </citation>
    <scope>NUCLEOTIDE SEQUENCE [LARGE SCALE GENOMIC DNA]</scope>
    <source>
        <strain evidence="7 8">435</strain>
    </source>
</reference>
<feature type="transmembrane region" description="Helical" evidence="6">
    <location>
        <begin position="142"/>
        <end position="161"/>
    </location>
</feature>
<dbReference type="OrthoDB" id="9789927at2"/>
<evidence type="ECO:0000256" key="6">
    <source>
        <dbReference type="SAM" id="Phobius"/>
    </source>
</evidence>
<dbReference type="GO" id="GO:0015658">
    <property type="term" value="F:branched-chain amino acid transmembrane transporter activity"/>
    <property type="evidence" value="ECO:0007669"/>
    <property type="project" value="InterPro"/>
</dbReference>
<keyword evidence="4 6" id="KW-1133">Transmembrane helix</keyword>
<feature type="transmembrane region" description="Helical" evidence="6">
    <location>
        <begin position="290"/>
        <end position="308"/>
    </location>
</feature>
<feature type="transmembrane region" description="Helical" evidence="6">
    <location>
        <begin position="237"/>
        <end position="258"/>
    </location>
</feature>
<gene>
    <name evidence="7" type="primary">urtC</name>
    <name evidence="7" type="ORF">D7024_03520</name>
</gene>
<feature type="transmembrane region" description="Helical" evidence="6">
    <location>
        <begin position="38"/>
        <end position="58"/>
    </location>
</feature>
<evidence type="ECO:0000313" key="7">
    <source>
        <dbReference type="EMBL" id="RKO66103.1"/>
    </source>
</evidence>
<dbReference type="Pfam" id="PF02653">
    <property type="entry name" value="BPD_transp_2"/>
    <property type="match status" value="1"/>
</dbReference>